<feature type="transmembrane region" description="Helical" evidence="1">
    <location>
        <begin position="6"/>
        <end position="30"/>
    </location>
</feature>
<dbReference type="Proteomes" id="UP000673394">
    <property type="component" value="Unassembled WGS sequence"/>
</dbReference>
<accession>A0ABS5C596</accession>
<dbReference type="EMBL" id="JAGKSP010000001">
    <property type="protein sequence ID" value="MBP3961169.1"/>
    <property type="molecule type" value="Genomic_DNA"/>
</dbReference>
<proteinExistence type="predicted"/>
<evidence type="ECO:0000256" key="1">
    <source>
        <dbReference type="SAM" id="Phobius"/>
    </source>
</evidence>
<gene>
    <name evidence="2" type="ORF">I8J30_00450</name>
</gene>
<organism evidence="2 3">
    <name type="scientific">Paenibacillus lignilyticus</name>
    <dbReference type="NCBI Taxonomy" id="1172615"/>
    <lineage>
        <taxon>Bacteria</taxon>
        <taxon>Bacillati</taxon>
        <taxon>Bacillota</taxon>
        <taxon>Bacilli</taxon>
        <taxon>Bacillales</taxon>
        <taxon>Paenibacillaceae</taxon>
        <taxon>Paenibacillus</taxon>
    </lineage>
</organism>
<reference evidence="2 3" key="1">
    <citation type="submission" date="2021-04" db="EMBL/GenBank/DDBJ databases">
        <title>Paenibacillus sp. DLE-14 whole genome sequence.</title>
        <authorList>
            <person name="Ham Y.J."/>
        </authorList>
    </citation>
    <scope>NUCLEOTIDE SEQUENCE [LARGE SCALE GENOMIC DNA]</scope>
    <source>
        <strain evidence="2 3">DLE-14</strain>
    </source>
</reference>
<name>A0ABS5C596_9BACL</name>
<keyword evidence="1" id="KW-0812">Transmembrane</keyword>
<evidence type="ECO:0000313" key="3">
    <source>
        <dbReference type="Proteomes" id="UP000673394"/>
    </source>
</evidence>
<keyword evidence="3" id="KW-1185">Reference proteome</keyword>
<keyword evidence="1" id="KW-0472">Membrane</keyword>
<sequence length="66" mass="7121">MTLVDVSAISAALFITGAVFIMLIFGLLSFGIVKMFEQRIRAGVYSFAGAVVSAVSFGIILKEWFV</sequence>
<protein>
    <submittedName>
        <fullName evidence="2">Uncharacterized protein</fullName>
    </submittedName>
</protein>
<evidence type="ECO:0000313" key="2">
    <source>
        <dbReference type="EMBL" id="MBP3961169.1"/>
    </source>
</evidence>
<comment type="caution">
    <text evidence="2">The sequence shown here is derived from an EMBL/GenBank/DDBJ whole genome shotgun (WGS) entry which is preliminary data.</text>
</comment>
<dbReference type="RefSeq" id="WP_091215342.1">
    <property type="nucleotide sequence ID" value="NZ_JAGKSP010000001.1"/>
</dbReference>
<feature type="transmembrane region" description="Helical" evidence="1">
    <location>
        <begin position="42"/>
        <end position="61"/>
    </location>
</feature>
<keyword evidence="1" id="KW-1133">Transmembrane helix</keyword>